<protein>
    <recommendedName>
        <fullName evidence="5">procollagen-proline 4-dioxygenase</fullName>
        <ecNumber evidence="5">1.14.11.2</ecNumber>
    </recommendedName>
</protein>
<dbReference type="InterPro" id="IPR005123">
    <property type="entry name" value="Oxoglu/Fe-dep_dioxygenase_dom"/>
</dbReference>
<evidence type="ECO:0000256" key="7">
    <source>
        <dbReference type="ARBA" id="ARBA00022824"/>
    </source>
</evidence>
<keyword evidence="13" id="KW-0732">Signal</keyword>
<evidence type="ECO:0000256" key="12">
    <source>
        <dbReference type="ARBA" id="ARBA00023180"/>
    </source>
</evidence>
<dbReference type="InterPro" id="IPR059068">
    <property type="entry name" value="TPR_P4H"/>
</dbReference>
<keyword evidence="8" id="KW-0847">Vitamin C</keyword>
<dbReference type="InterPro" id="IPR013547">
    <property type="entry name" value="P4H_N"/>
</dbReference>
<dbReference type="RefSeq" id="XP_013780106.1">
    <property type="nucleotide sequence ID" value="XM_013924652.2"/>
</dbReference>
<dbReference type="Gene3D" id="1.25.40.10">
    <property type="entry name" value="Tetratricopeptide repeat domain"/>
    <property type="match status" value="1"/>
</dbReference>
<dbReference type="InterPro" id="IPR006620">
    <property type="entry name" value="Pro_4_hyd_alph"/>
</dbReference>
<evidence type="ECO:0000313" key="16">
    <source>
        <dbReference type="RefSeq" id="XP_013780106.1"/>
    </source>
</evidence>
<dbReference type="PANTHER" id="PTHR10869">
    <property type="entry name" value="PROLYL 4-HYDROXYLASE ALPHA SUBUNIT"/>
    <property type="match status" value="1"/>
</dbReference>
<evidence type="ECO:0000256" key="6">
    <source>
        <dbReference type="ARBA" id="ARBA00022723"/>
    </source>
</evidence>
<dbReference type="Pfam" id="PF13640">
    <property type="entry name" value="2OG-FeII_Oxy_3"/>
    <property type="match status" value="1"/>
</dbReference>
<evidence type="ECO:0000256" key="11">
    <source>
        <dbReference type="ARBA" id="ARBA00023004"/>
    </source>
</evidence>
<proteinExistence type="inferred from homology"/>
<dbReference type="Pfam" id="PF23558">
    <property type="entry name" value="TPR_P4H"/>
    <property type="match status" value="1"/>
</dbReference>
<keyword evidence="7" id="KW-0256">Endoplasmic reticulum</keyword>
<dbReference type="RefSeq" id="XP_013780251.1">
    <property type="nucleotide sequence ID" value="XM_013924797.2"/>
</dbReference>
<name>A0ABM1BE18_LIMPO</name>
<evidence type="ECO:0000256" key="5">
    <source>
        <dbReference type="ARBA" id="ARBA00012269"/>
    </source>
</evidence>
<dbReference type="Gene3D" id="2.60.120.620">
    <property type="entry name" value="q2cbj1_9rhob like domain"/>
    <property type="match status" value="1"/>
</dbReference>
<dbReference type="InterPro" id="IPR045054">
    <property type="entry name" value="P4HA-like"/>
</dbReference>
<evidence type="ECO:0000256" key="4">
    <source>
        <dbReference type="ARBA" id="ARBA00006511"/>
    </source>
</evidence>
<feature type="domain" description="Fe2OG dioxygenase" evidence="14">
    <location>
        <begin position="414"/>
        <end position="522"/>
    </location>
</feature>
<organism evidence="15 16">
    <name type="scientific">Limulus polyphemus</name>
    <name type="common">Atlantic horseshoe crab</name>
    <dbReference type="NCBI Taxonomy" id="6850"/>
    <lineage>
        <taxon>Eukaryota</taxon>
        <taxon>Metazoa</taxon>
        <taxon>Ecdysozoa</taxon>
        <taxon>Arthropoda</taxon>
        <taxon>Chelicerata</taxon>
        <taxon>Merostomata</taxon>
        <taxon>Xiphosura</taxon>
        <taxon>Limulidae</taxon>
        <taxon>Limulus</taxon>
    </lineage>
</organism>
<dbReference type="GeneID" id="106464474"/>
<evidence type="ECO:0000256" key="10">
    <source>
        <dbReference type="ARBA" id="ARBA00023002"/>
    </source>
</evidence>
<feature type="signal peptide" evidence="13">
    <location>
        <begin position="1"/>
        <end position="22"/>
    </location>
</feature>
<comment type="function">
    <text evidence="2">Catalyzes the post-translational formation of 4-hydroxyproline in -Xaa-Pro-Gly- sequences in collagens and other proteins.</text>
</comment>
<dbReference type="Gene3D" id="6.10.140.1460">
    <property type="match status" value="1"/>
</dbReference>
<reference evidence="16 17" key="1">
    <citation type="submission" date="2025-05" db="UniProtKB">
        <authorList>
            <consortium name="RefSeq"/>
        </authorList>
    </citation>
    <scope>IDENTIFICATION</scope>
    <source>
        <tissue evidence="16 17">Muscle</tissue>
    </source>
</reference>
<dbReference type="InterPro" id="IPR044862">
    <property type="entry name" value="Pro_4_hyd_alph_FE2OG_OXY"/>
</dbReference>
<gene>
    <name evidence="16 17" type="primary">LOC106464474</name>
</gene>
<evidence type="ECO:0000256" key="1">
    <source>
        <dbReference type="ARBA" id="ARBA00001961"/>
    </source>
</evidence>
<evidence type="ECO:0000259" key="14">
    <source>
        <dbReference type="PROSITE" id="PS51471"/>
    </source>
</evidence>
<comment type="subcellular location">
    <subcellularLocation>
        <location evidence="3">Endoplasmic reticulum lumen</location>
    </subcellularLocation>
</comment>
<dbReference type="PROSITE" id="PS51471">
    <property type="entry name" value="FE2OG_OXY"/>
    <property type="match status" value="1"/>
</dbReference>
<keyword evidence="15" id="KW-1185">Reference proteome</keyword>
<evidence type="ECO:0000256" key="9">
    <source>
        <dbReference type="ARBA" id="ARBA00022964"/>
    </source>
</evidence>
<keyword evidence="9" id="KW-0223">Dioxygenase</keyword>
<accession>A0ABM1BE18</accession>
<keyword evidence="6" id="KW-0479">Metal-binding</keyword>
<keyword evidence="12" id="KW-0325">Glycoprotein</keyword>
<keyword evidence="10" id="KW-0560">Oxidoreductase</keyword>
<dbReference type="InterPro" id="IPR011990">
    <property type="entry name" value="TPR-like_helical_dom_sf"/>
</dbReference>
<sequence length="537" mass="61571">MYCASICLYFFLLSCTAWPAKADVFTALVDLQKLLHTEGEIIKTLEQYLKVEEQRLQKVRQLREDYGQMYQLASQDVDSFLANPVNAYLLVKRLSSDWKNAESLMLGGEGKNLIENITRKREDLKFPDNEDLNGAAVALLRLQDTYKLDTSNLAKGYIRGAKHSSELTAGDCFELGRQSYNNGDFYHTVLWMQEALERNEDEIEKTIDKAVILDYLSFSTYMQGNTKHALKLTNELIEIDPDHPRARSNKVYFENALYTTEEKKKRGDDGDVPVEATYAENKQPVSEVPEREKYEMLCRGEKLMSETEESKLKCHYFTNNHPYFLLQPLKEEEVFLKPRIVMYHDVLSNKEIEVVKILAAPRLKRATVQNSVSGELETANYRISKSAWLTNQEHDVVARISQRIEDLTGLTMSTAEELQVVNYGIGGHYEPHFDFARREEINAFKSLGTGNRIATWLNYMSDVEAGGATVFPHINVAVWPKKGSAAFWYNLFKNGEGDMLTRHAACPVLAGSKWVSNKWIHERGQEFRRKCGLKFSD</sequence>
<dbReference type="SMART" id="SM00702">
    <property type="entry name" value="P4Hc"/>
    <property type="match status" value="1"/>
</dbReference>
<evidence type="ECO:0000256" key="2">
    <source>
        <dbReference type="ARBA" id="ARBA00002035"/>
    </source>
</evidence>
<keyword evidence="11" id="KW-0408">Iron</keyword>
<evidence type="ECO:0000313" key="17">
    <source>
        <dbReference type="RefSeq" id="XP_013780251.1"/>
    </source>
</evidence>
<evidence type="ECO:0000256" key="3">
    <source>
        <dbReference type="ARBA" id="ARBA00004319"/>
    </source>
</evidence>
<comment type="similarity">
    <text evidence="4">Belongs to the P4HA family.</text>
</comment>
<comment type="cofactor">
    <cofactor evidence="1">
        <name>L-ascorbate</name>
        <dbReference type="ChEBI" id="CHEBI:38290"/>
    </cofactor>
</comment>
<dbReference type="Pfam" id="PF08336">
    <property type="entry name" value="P4Ha_N"/>
    <property type="match status" value="1"/>
</dbReference>
<dbReference type="PANTHER" id="PTHR10869:SF244">
    <property type="entry name" value="PROLYL 4-HYDROXYLASE SUBUNIT ALPHA-2"/>
    <property type="match status" value="1"/>
</dbReference>
<evidence type="ECO:0000256" key="8">
    <source>
        <dbReference type="ARBA" id="ARBA00022896"/>
    </source>
</evidence>
<dbReference type="EC" id="1.14.11.2" evidence="5"/>
<evidence type="ECO:0000313" key="15">
    <source>
        <dbReference type="Proteomes" id="UP000694941"/>
    </source>
</evidence>
<dbReference type="SUPFAM" id="SSF48452">
    <property type="entry name" value="TPR-like"/>
    <property type="match status" value="1"/>
</dbReference>
<dbReference type="Proteomes" id="UP000694941">
    <property type="component" value="Unplaced"/>
</dbReference>
<feature type="chain" id="PRO_5045022006" description="procollagen-proline 4-dioxygenase" evidence="13">
    <location>
        <begin position="23"/>
        <end position="537"/>
    </location>
</feature>
<evidence type="ECO:0000256" key="13">
    <source>
        <dbReference type="SAM" id="SignalP"/>
    </source>
</evidence>